<keyword evidence="6" id="KW-0234">DNA repair</keyword>
<dbReference type="PANTHER" id="PTHR31290:SF5">
    <property type="entry name" value="UV-DAMAGE ENDONUCLEASE"/>
    <property type="match status" value="1"/>
</dbReference>
<evidence type="ECO:0000313" key="7">
    <source>
        <dbReference type="EMBL" id="SHJ53885.1"/>
    </source>
</evidence>
<evidence type="ECO:0000256" key="5">
    <source>
        <dbReference type="ARBA" id="ARBA00022801"/>
    </source>
</evidence>
<dbReference type="Pfam" id="PF03851">
    <property type="entry name" value="UvdE"/>
    <property type="match status" value="1"/>
</dbReference>
<dbReference type="InterPro" id="IPR004601">
    <property type="entry name" value="UvdE"/>
</dbReference>
<evidence type="ECO:0000313" key="8">
    <source>
        <dbReference type="Proteomes" id="UP000184536"/>
    </source>
</evidence>
<dbReference type="GO" id="GO:0009411">
    <property type="term" value="P:response to UV"/>
    <property type="evidence" value="ECO:0007669"/>
    <property type="project" value="InterPro"/>
</dbReference>
<keyword evidence="2 7" id="KW-0255">Endonuclease</keyword>
<keyword evidence="8" id="KW-1185">Reference proteome</keyword>
<accession>A0A1M6K4P5</accession>
<proteinExistence type="predicted"/>
<keyword evidence="1" id="KW-0540">Nuclease</keyword>
<dbReference type="GO" id="GO:0016787">
    <property type="term" value="F:hydrolase activity"/>
    <property type="evidence" value="ECO:0007669"/>
    <property type="project" value="UniProtKB-KW"/>
</dbReference>
<dbReference type="PANTHER" id="PTHR31290">
    <property type="entry name" value="UV-DAMAGE ENDONUCLEASE"/>
    <property type="match status" value="1"/>
</dbReference>
<dbReference type="NCBIfam" id="TIGR00629">
    <property type="entry name" value="uvde"/>
    <property type="match status" value="1"/>
</dbReference>
<evidence type="ECO:0000256" key="1">
    <source>
        <dbReference type="ARBA" id="ARBA00022722"/>
    </source>
</evidence>
<dbReference type="GO" id="GO:0004519">
    <property type="term" value="F:endonuclease activity"/>
    <property type="evidence" value="ECO:0007669"/>
    <property type="project" value="UniProtKB-KW"/>
</dbReference>
<gene>
    <name evidence="7" type="ORF">SAMN02745975_02309</name>
</gene>
<evidence type="ECO:0000256" key="4">
    <source>
        <dbReference type="ARBA" id="ARBA00022769"/>
    </source>
</evidence>
<dbReference type="SUPFAM" id="SSF51658">
    <property type="entry name" value="Xylose isomerase-like"/>
    <property type="match status" value="1"/>
</dbReference>
<dbReference type="STRING" id="1121919.SAMN02745975_02309"/>
<dbReference type="EMBL" id="FQZV01000029">
    <property type="protein sequence ID" value="SHJ53885.1"/>
    <property type="molecule type" value="Genomic_DNA"/>
</dbReference>
<protein>
    <submittedName>
        <fullName evidence="7">UV-damage endonuclease</fullName>
    </submittedName>
</protein>
<reference evidence="8" key="1">
    <citation type="submission" date="2016-11" db="EMBL/GenBank/DDBJ databases">
        <authorList>
            <person name="Varghese N."/>
            <person name="Submissions S."/>
        </authorList>
    </citation>
    <scope>NUCLEOTIDE SEQUENCE [LARGE SCALE GENOMIC DNA]</scope>
    <source>
        <strain evidence="8">DSM 17957</strain>
    </source>
</reference>
<keyword evidence="5" id="KW-0378">Hydrolase</keyword>
<keyword evidence="4" id="KW-0228">DNA excision</keyword>
<dbReference type="AlphaFoldDB" id="A0A1M6K4P5"/>
<keyword evidence="3" id="KW-0227">DNA damage</keyword>
<dbReference type="GO" id="GO:0006289">
    <property type="term" value="P:nucleotide-excision repair"/>
    <property type="evidence" value="ECO:0007669"/>
    <property type="project" value="InterPro"/>
</dbReference>
<dbReference type="Gene3D" id="3.20.20.150">
    <property type="entry name" value="Divalent-metal-dependent TIM barrel enzymes"/>
    <property type="match status" value="1"/>
</dbReference>
<dbReference type="OrthoDB" id="9782576at2"/>
<sequence>MIIRLGYVAISLSLHEASPNKTITYKSYEKLKDDESKLYRLKELVRENLTNTKRILIHNQVHDIKVYRFTSKLIPLATHPDVIQWDYTKAFEQELLDIGSYVKQHQLRVSAHPDHFTLLNSPKEDILAASLRDLKYHVNLFEGMNLSEKEAKLVLHVGGIYDSKSKAIERFKANFVKLPSSIRNRIILENDDKVYTASDVLSICKDLGIPMVLDIHHYWCNQNEEDLSQLLGDIFKTWDGQIHPPKIHVSSPRPGKNIRAHADDVEIEFFYEFLQKAKNYNQNFDAMLEAKNKDLALFKLMDQLKECSGVKILDQSSFEYH</sequence>
<evidence type="ECO:0000256" key="2">
    <source>
        <dbReference type="ARBA" id="ARBA00022759"/>
    </source>
</evidence>
<organism evidence="7 8">
    <name type="scientific">Geosporobacter subterraneus DSM 17957</name>
    <dbReference type="NCBI Taxonomy" id="1121919"/>
    <lineage>
        <taxon>Bacteria</taxon>
        <taxon>Bacillati</taxon>
        <taxon>Bacillota</taxon>
        <taxon>Clostridia</taxon>
        <taxon>Peptostreptococcales</taxon>
        <taxon>Thermotaleaceae</taxon>
        <taxon>Geosporobacter</taxon>
    </lineage>
</organism>
<dbReference type="Proteomes" id="UP000184536">
    <property type="component" value="Unassembled WGS sequence"/>
</dbReference>
<dbReference type="InterPro" id="IPR036237">
    <property type="entry name" value="Xyl_isomerase-like_sf"/>
</dbReference>
<evidence type="ECO:0000256" key="3">
    <source>
        <dbReference type="ARBA" id="ARBA00022763"/>
    </source>
</evidence>
<name>A0A1M6K4P5_9FIRM</name>
<evidence type="ECO:0000256" key="6">
    <source>
        <dbReference type="ARBA" id="ARBA00023204"/>
    </source>
</evidence>
<dbReference type="RefSeq" id="WP_110941433.1">
    <property type="nucleotide sequence ID" value="NZ_FQZV01000029.1"/>
</dbReference>